<comment type="caution">
    <text evidence="2">The sequence shown here is derived from an EMBL/GenBank/DDBJ whole genome shotgun (WGS) entry which is preliminary data.</text>
</comment>
<dbReference type="AlphaFoldDB" id="A0ABC8S7P6"/>
<dbReference type="EMBL" id="CAUOFW020002303">
    <property type="protein sequence ID" value="CAK9152860.1"/>
    <property type="molecule type" value="Genomic_DNA"/>
</dbReference>
<reference evidence="2 3" key="1">
    <citation type="submission" date="2024-02" db="EMBL/GenBank/DDBJ databases">
        <authorList>
            <person name="Vignale AGUSTIN F."/>
            <person name="Sosa J E."/>
            <person name="Modenutti C."/>
        </authorList>
    </citation>
    <scope>NUCLEOTIDE SEQUENCE [LARGE SCALE GENOMIC DNA]</scope>
</reference>
<accession>A0ABC8S7P6</accession>
<gene>
    <name evidence="2" type="ORF">ILEXP_LOCUS21094</name>
</gene>
<organism evidence="2 3">
    <name type="scientific">Ilex paraguariensis</name>
    <name type="common">yerba mate</name>
    <dbReference type="NCBI Taxonomy" id="185542"/>
    <lineage>
        <taxon>Eukaryota</taxon>
        <taxon>Viridiplantae</taxon>
        <taxon>Streptophyta</taxon>
        <taxon>Embryophyta</taxon>
        <taxon>Tracheophyta</taxon>
        <taxon>Spermatophyta</taxon>
        <taxon>Magnoliopsida</taxon>
        <taxon>eudicotyledons</taxon>
        <taxon>Gunneridae</taxon>
        <taxon>Pentapetalae</taxon>
        <taxon>asterids</taxon>
        <taxon>campanulids</taxon>
        <taxon>Aquifoliales</taxon>
        <taxon>Aquifoliaceae</taxon>
        <taxon>Ilex</taxon>
    </lineage>
</organism>
<name>A0ABC8S7P6_9AQUA</name>
<evidence type="ECO:0000256" key="1">
    <source>
        <dbReference type="SAM" id="MobiDB-lite"/>
    </source>
</evidence>
<protein>
    <submittedName>
        <fullName evidence="2">Uncharacterized protein</fullName>
    </submittedName>
</protein>
<evidence type="ECO:0000313" key="2">
    <source>
        <dbReference type="EMBL" id="CAK9152860.1"/>
    </source>
</evidence>
<proteinExistence type="predicted"/>
<evidence type="ECO:0000313" key="3">
    <source>
        <dbReference type="Proteomes" id="UP001642360"/>
    </source>
</evidence>
<sequence length="82" mass="9019">MVGKLLSEARGEQPLWSAMGKQPLWSAMAHVFIEQIRRVEEIGDAEAEATQVSMEPLGELSNDVGEGWPRHGGGASRHWGKH</sequence>
<keyword evidence="3" id="KW-1185">Reference proteome</keyword>
<feature type="region of interest" description="Disordered" evidence="1">
    <location>
        <begin position="49"/>
        <end position="82"/>
    </location>
</feature>
<dbReference type="Proteomes" id="UP001642360">
    <property type="component" value="Unassembled WGS sequence"/>
</dbReference>